<dbReference type="GO" id="GO:0016787">
    <property type="term" value="F:hydrolase activity"/>
    <property type="evidence" value="ECO:0007669"/>
    <property type="project" value="UniProtKB-KW"/>
</dbReference>
<dbReference type="EMBL" id="FOCE01000003">
    <property type="protein sequence ID" value="SEN18224.1"/>
    <property type="molecule type" value="Genomic_DNA"/>
</dbReference>
<dbReference type="InterPro" id="IPR050228">
    <property type="entry name" value="Carboxylesterase_BioH"/>
</dbReference>
<dbReference type="InterPro" id="IPR022742">
    <property type="entry name" value="Hydrolase_4"/>
</dbReference>
<evidence type="ECO:0000259" key="1">
    <source>
        <dbReference type="Pfam" id="PF12146"/>
    </source>
</evidence>
<dbReference type="Pfam" id="PF12146">
    <property type="entry name" value="Hydrolase_4"/>
    <property type="match status" value="1"/>
</dbReference>
<name>A0A1H8EGH3_9RHOB</name>
<gene>
    <name evidence="2" type="ORF">SAMN04488103_103304</name>
</gene>
<dbReference type="InterPro" id="IPR029058">
    <property type="entry name" value="AB_hydrolase_fold"/>
</dbReference>
<dbReference type="PANTHER" id="PTHR43194:SF2">
    <property type="entry name" value="PEROXISOMAL MEMBRANE PROTEIN LPX1"/>
    <property type="match status" value="1"/>
</dbReference>
<dbReference type="Proteomes" id="UP000198761">
    <property type="component" value="Unassembled WGS sequence"/>
</dbReference>
<evidence type="ECO:0000313" key="3">
    <source>
        <dbReference type="Proteomes" id="UP000198761"/>
    </source>
</evidence>
<dbReference type="AlphaFoldDB" id="A0A1H8EGH3"/>
<keyword evidence="2" id="KW-0378">Hydrolase</keyword>
<dbReference type="RefSeq" id="WP_091300077.1">
    <property type="nucleotide sequence ID" value="NZ_FOCE01000003.1"/>
</dbReference>
<reference evidence="2 3" key="1">
    <citation type="submission" date="2016-10" db="EMBL/GenBank/DDBJ databases">
        <authorList>
            <person name="de Groot N.N."/>
        </authorList>
    </citation>
    <scope>NUCLEOTIDE SEQUENCE [LARGE SCALE GENOMIC DNA]</scope>
    <source>
        <strain evidence="2 3">DSM 3857</strain>
    </source>
</reference>
<keyword evidence="3" id="KW-1185">Reference proteome</keyword>
<organism evidence="2 3">
    <name type="scientific">Gemmobacter aquatilis</name>
    <dbReference type="NCBI Taxonomy" id="933059"/>
    <lineage>
        <taxon>Bacteria</taxon>
        <taxon>Pseudomonadati</taxon>
        <taxon>Pseudomonadota</taxon>
        <taxon>Alphaproteobacteria</taxon>
        <taxon>Rhodobacterales</taxon>
        <taxon>Paracoccaceae</taxon>
        <taxon>Gemmobacter</taxon>
    </lineage>
</organism>
<evidence type="ECO:0000313" key="2">
    <source>
        <dbReference type="EMBL" id="SEN18224.1"/>
    </source>
</evidence>
<dbReference type="OrthoDB" id="5491135at2"/>
<dbReference type="Gene3D" id="3.40.50.1820">
    <property type="entry name" value="alpha/beta hydrolase"/>
    <property type="match status" value="1"/>
</dbReference>
<dbReference type="PANTHER" id="PTHR43194">
    <property type="entry name" value="HYDROLASE ALPHA/BETA FOLD FAMILY"/>
    <property type="match status" value="1"/>
</dbReference>
<sequence>MTEPVLLIPGLLCDARVFLHQILHLSQHRPVMLLQPTGATVEEMSLRLLPQLPPRFALIGQGLGGDVALDILRRVMDRVTRIALLSTDPLTEAPQVAAAREARMVAARAGWLFQAVAEDYPAADMGARRAEVQALLHDMADHLGEGVYLRQSRAMQRRPDQQKTMRRANVPALILGGTQDSLVSRRRHEFVAGLMPFAELQMLEGAGHLLSVEQPEAVTAALERFLRGPMLLR</sequence>
<protein>
    <submittedName>
        <fullName evidence="2">Alpha/beta hydrolase family protein</fullName>
    </submittedName>
</protein>
<dbReference type="SUPFAM" id="SSF53474">
    <property type="entry name" value="alpha/beta-Hydrolases"/>
    <property type="match status" value="1"/>
</dbReference>
<feature type="domain" description="Serine aminopeptidase S33" evidence="1">
    <location>
        <begin position="55"/>
        <end position="214"/>
    </location>
</feature>
<accession>A0A1H8EGH3</accession>
<proteinExistence type="predicted"/>
<dbReference type="STRING" id="933059.SAMN04488103_103304"/>